<reference evidence="8" key="2">
    <citation type="submission" date="2015-06" db="UniProtKB">
        <authorList>
            <consortium name="EnsemblProtists"/>
        </authorList>
    </citation>
    <scope>IDENTIFICATION</scope>
    <source>
        <strain evidence="8">Emoy2</strain>
    </source>
</reference>
<dbReference type="AlphaFoldDB" id="M4BEG8"/>
<dbReference type="PANTHER" id="PTHR11504:SF0">
    <property type="entry name" value="CYTOCHROME C OXIDASE SUBUNIT"/>
    <property type="match status" value="1"/>
</dbReference>
<dbReference type="STRING" id="559515.M4BEG8"/>
<dbReference type="PANTHER" id="PTHR11504">
    <property type="entry name" value="CYTOCHROME C OXIDASE POLYPEPTIDE VIA"/>
    <property type="match status" value="1"/>
</dbReference>
<evidence type="ECO:0000256" key="5">
    <source>
        <dbReference type="ARBA" id="ARBA00023136"/>
    </source>
</evidence>
<evidence type="ECO:0000256" key="4">
    <source>
        <dbReference type="ARBA" id="ARBA00023128"/>
    </source>
</evidence>
<dbReference type="EnsemblProtists" id="HpaT804686">
    <property type="protein sequence ID" value="HpaP804686"/>
    <property type="gene ID" value="HpaG804686"/>
</dbReference>
<keyword evidence="3" id="KW-0809">Transit peptide</keyword>
<reference evidence="9" key="1">
    <citation type="journal article" date="2010" name="Science">
        <title>Signatures of adaptation to obligate biotrophy in the Hyaloperonospora arabidopsidis genome.</title>
        <authorList>
            <person name="Baxter L."/>
            <person name="Tripathy S."/>
            <person name="Ishaque N."/>
            <person name="Boot N."/>
            <person name="Cabral A."/>
            <person name="Kemen E."/>
            <person name="Thines M."/>
            <person name="Ah-Fong A."/>
            <person name="Anderson R."/>
            <person name="Badejoko W."/>
            <person name="Bittner-Eddy P."/>
            <person name="Boore J.L."/>
            <person name="Chibucos M.C."/>
            <person name="Coates M."/>
            <person name="Dehal P."/>
            <person name="Delehaunty K."/>
            <person name="Dong S."/>
            <person name="Downton P."/>
            <person name="Dumas B."/>
            <person name="Fabro G."/>
            <person name="Fronick C."/>
            <person name="Fuerstenberg S.I."/>
            <person name="Fulton L."/>
            <person name="Gaulin E."/>
            <person name="Govers F."/>
            <person name="Hughes L."/>
            <person name="Humphray S."/>
            <person name="Jiang R.H."/>
            <person name="Judelson H."/>
            <person name="Kamoun S."/>
            <person name="Kyung K."/>
            <person name="Meijer H."/>
            <person name="Minx P."/>
            <person name="Morris P."/>
            <person name="Nelson J."/>
            <person name="Phuntumart V."/>
            <person name="Qutob D."/>
            <person name="Rehmany A."/>
            <person name="Rougon-Cardoso A."/>
            <person name="Ryden P."/>
            <person name="Torto-Alalibo T."/>
            <person name="Studholme D."/>
            <person name="Wang Y."/>
            <person name="Win J."/>
            <person name="Wood J."/>
            <person name="Clifton S.W."/>
            <person name="Rogers J."/>
            <person name="Van den Ackerveken G."/>
            <person name="Jones J.D."/>
            <person name="McDowell J.M."/>
            <person name="Beynon J."/>
            <person name="Tyler B.M."/>
        </authorList>
    </citation>
    <scope>NUCLEOTIDE SEQUENCE [LARGE SCALE GENOMIC DNA]</scope>
    <source>
        <strain evidence="9">Emoy2</strain>
    </source>
</reference>
<name>M4BEG8_HYAAE</name>
<keyword evidence="5" id="KW-0472">Membrane</keyword>
<keyword evidence="4" id="KW-0496">Mitochondrion</keyword>
<dbReference type="OMA" id="PHIHIRS"/>
<dbReference type="InParanoid" id="M4BEG8"/>
<dbReference type="GO" id="GO:0030234">
    <property type="term" value="F:enzyme regulator activity"/>
    <property type="evidence" value="ECO:0007669"/>
    <property type="project" value="TreeGrafter"/>
</dbReference>
<evidence type="ECO:0000313" key="8">
    <source>
        <dbReference type="EnsemblProtists" id="HpaP804686"/>
    </source>
</evidence>
<comment type="subcellular location">
    <subcellularLocation>
        <location evidence="1">Mitochondrion inner membrane</location>
    </subcellularLocation>
</comment>
<evidence type="ECO:0000256" key="6">
    <source>
        <dbReference type="RuleBase" id="RU004396"/>
    </source>
</evidence>
<feature type="region of interest" description="Disordered" evidence="7">
    <location>
        <begin position="1"/>
        <end position="29"/>
    </location>
</feature>
<dbReference type="InterPro" id="IPR036418">
    <property type="entry name" value="Cyt_c_oxidase_su6a_sf"/>
</dbReference>
<dbReference type="HOGENOM" id="CLU_174382_0_0_1"/>
<keyword evidence="9" id="KW-1185">Reference proteome</keyword>
<dbReference type="Proteomes" id="UP000011713">
    <property type="component" value="Unassembled WGS sequence"/>
</dbReference>
<dbReference type="EMBL" id="JH598174">
    <property type="status" value="NOT_ANNOTATED_CDS"/>
    <property type="molecule type" value="Genomic_DNA"/>
</dbReference>
<protein>
    <submittedName>
        <fullName evidence="8">Uncharacterized protein</fullName>
    </submittedName>
</protein>
<proteinExistence type="inferred from homology"/>
<dbReference type="GO" id="GO:0006123">
    <property type="term" value="P:mitochondrial electron transport, cytochrome c to oxygen"/>
    <property type="evidence" value="ECO:0007669"/>
    <property type="project" value="TreeGrafter"/>
</dbReference>
<evidence type="ECO:0000313" key="9">
    <source>
        <dbReference type="Proteomes" id="UP000011713"/>
    </source>
</evidence>
<evidence type="ECO:0000256" key="1">
    <source>
        <dbReference type="ARBA" id="ARBA00004273"/>
    </source>
</evidence>
<evidence type="ECO:0000256" key="2">
    <source>
        <dbReference type="ARBA" id="ARBA00022792"/>
    </source>
</evidence>
<dbReference type="Pfam" id="PF02046">
    <property type="entry name" value="COX6A"/>
    <property type="match status" value="1"/>
</dbReference>
<organism evidence="8 9">
    <name type="scientific">Hyaloperonospora arabidopsidis (strain Emoy2)</name>
    <name type="common">Downy mildew agent</name>
    <name type="synonym">Peronospora arabidopsidis</name>
    <dbReference type="NCBI Taxonomy" id="559515"/>
    <lineage>
        <taxon>Eukaryota</taxon>
        <taxon>Sar</taxon>
        <taxon>Stramenopiles</taxon>
        <taxon>Oomycota</taxon>
        <taxon>Peronosporomycetes</taxon>
        <taxon>Peronosporales</taxon>
        <taxon>Peronosporaceae</taxon>
        <taxon>Hyaloperonospora</taxon>
    </lineage>
</organism>
<comment type="similarity">
    <text evidence="6">Belongs to the cytochrome c oxidase subunit 6A family.</text>
</comment>
<dbReference type="InterPro" id="IPR001349">
    <property type="entry name" value="Cyt_c_oxidase_su6a"/>
</dbReference>
<accession>M4BEG8</accession>
<dbReference type="Gene3D" id="4.10.95.10">
    <property type="entry name" value="Cytochrome c oxidase, subunit VIa"/>
    <property type="match status" value="1"/>
</dbReference>
<dbReference type="VEuPathDB" id="FungiDB:HpaG804686"/>
<evidence type="ECO:0000256" key="7">
    <source>
        <dbReference type="SAM" id="MobiDB-lite"/>
    </source>
</evidence>
<sequence>MTHTNGPRTIAQSLRNGARLMSSATEEEAKEQMHRWTTISKGMIAFTSVFTVYAISDHLSHGHHEEEKPAYPYLRMRTKPFPWPESNCDYLDRECRAKARAAKKAISDSVVTLSS</sequence>
<evidence type="ECO:0000256" key="3">
    <source>
        <dbReference type="ARBA" id="ARBA00022946"/>
    </source>
</evidence>
<keyword evidence="2" id="KW-0999">Mitochondrion inner membrane</keyword>
<feature type="compositionally biased region" description="Polar residues" evidence="7">
    <location>
        <begin position="1"/>
        <end position="15"/>
    </location>
</feature>
<dbReference type="eggNOG" id="ENOG502S6J1">
    <property type="taxonomic scope" value="Eukaryota"/>
</dbReference>
<dbReference type="GO" id="GO:0005743">
    <property type="term" value="C:mitochondrial inner membrane"/>
    <property type="evidence" value="ECO:0007669"/>
    <property type="project" value="UniProtKB-SubCell"/>
</dbReference>
<dbReference type="SUPFAM" id="SSF81411">
    <property type="entry name" value="Mitochondrial cytochrome c oxidase subunit VIa"/>
    <property type="match status" value="1"/>
</dbReference>